<accession>A0ABV5ZX59</accession>
<proteinExistence type="predicted"/>
<dbReference type="InterPro" id="IPR017853">
    <property type="entry name" value="GH"/>
</dbReference>
<keyword evidence="2" id="KW-0378">Hydrolase</keyword>
<dbReference type="RefSeq" id="WP_377851799.1">
    <property type="nucleotide sequence ID" value="NZ_JBHLZU010000010.1"/>
</dbReference>
<name>A0ABV5ZX59_9PSEU</name>
<keyword evidence="2" id="KW-0326">Glycosidase</keyword>
<evidence type="ECO:0000313" key="3">
    <source>
        <dbReference type="Proteomes" id="UP001589693"/>
    </source>
</evidence>
<dbReference type="GO" id="GO:0004557">
    <property type="term" value="F:alpha-galactosidase activity"/>
    <property type="evidence" value="ECO:0007669"/>
    <property type="project" value="UniProtKB-EC"/>
</dbReference>
<dbReference type="SUPFAM" id="SSF51445">
    <property type="entry name" value="(Trans)glycosidases"/>
    <property type="match status" value="1"/>
</dbReference>
<dbReference type="InterPro" id="IPR013785">
    <property type="entry name" value="Aldolase_TIM"/>
</dbReference>
<evidence type="ECO:0000256" key="1">
    <source>
        <dbReference type="SAM" id="MobiDB-lite"/>
    </source>
</evidence>
<organism evidence="2 3">
    <name type="scientific">Allokutzneria oryzae</name>
    <dbReference type="NCBI Taxonomy" id="1378989"/>
    <lineage>
        <taxon>Bacteria</taxon>
        <taxon>Bacillati</taxon>
        <taxon>Actinomycetota</taxon>
        <taxon>Actinomycetes</taxon>
        <taxon>Pseudonocardiales</taxon>
        <taxon>Pseudonocardiaceae</taxon>
        <taxon>Allokutzneria</taxon>
    </lineage>
</organism>
<dbReference type="Pfam" id="PF02065">
    <property type="entry name" value="Melibiase"/>
    <property type="match status" value="1"/>
</dbReference>
<comment type="caution">
    <text evidence="2">The sequence shown here is derived from an EMBL/GenBank/DDBJ whole genome shotgun (WGS) entry which is preliminary data.</text>
</comment>
<dbReference type="EMBL" id="JBHLZU010000010">
    <property type="protein sequence ID" value="MFB9904594.1"/>
    <property type="molecule type" value="Genomic_DNA"/>
</dbReference>
<reference evidence="2 3" key="1">
    <citation type="submission" date="2024-09" db="EMBL/GenBank/DDBJ databases">
        <authorList>
            <person name="Sun Q."/>
            <person name="Mori K."/>
        </authorList>
    </citation>
    <scope>NUCLEOTIDE SEQUENCE [LARGE SCALE GENOMIC DNA]</scope>
    <source>
        <strain evidence="2 3">TBRC 7907</strain>
    </source>
</reference>
<gene>
    <name evidence="2" type="ORF">ACFFQA_11690</name>
</gene>
<evidence type="ECO:0000313" key="2">
    <source>
        <dbReference type="EMBL" id="MFB9904594.1"/>
    </source>
</evidence>
<keyword evidence="3" id="KW-1185">Reference proteome</keyword>
<dbReference type="Gene3D" id="3.20.20.70">
    <property type="entry name" value="Aldolase class I"/>
    <property type="match status" value="1"/>
</dbReference>
<dbReference type="Proteomes" id="UP001589693">
    <property type="component" value="Unassembled WGS sequence"/>
</dbReference>
<dbReference type="EC" id="3.2.1.22" evidence="2"/>
<feature type="region of interest" description="Disordered" evidence="1">
    <location>
        <begin position="90"/>
        <end position="120"/>
    </location>
</feature>
<sequence>MGHRREVGDWLTSGRFADVPGLFARIRDHGRRAGIWPAPLLVGARSELAAEHPDWLVRKENGESVEGLRDRGVPPGVELIREVIGPDAYPLGRGAREPGHRAGVRTGLRQPLATSAPTAA</sequence>
<protein>
    <submittedName>
        <fullName evidence="2">Alpha-galactosidase</fullName>
        <ecNumber evidence="2">3.2.1.22</ecNumber>
    </submittedName>
</protein>